<dbReference type="KEGG" id="mlr:MELLADRAFT_106871"/>
<dbReference type="Proteomes" id="UP000001072">
    <property type="component" value="Unassembled WGS sequence"/>
</dbReference>
<dbReference type="InParanoid" id="F4RMX7"/>
<reference evidence="2" key="1">
    <citation type="journal article" date="2011" name="Proc. Natl. Acad. Sci. U.S.A.">
        <title>Obligate biotrophy features unraveled by the genomic analysis of rust fungi.</title>
        <authorList>
            <person name="Duplessis S."/>
            <person name="Cuomo C.A."/>
            <person name="Lin Y.-C."/>
            <person name="Aerts A."/>
            <person name="Tisserant E."/>
            <person name="Veneault-Fourrey C."/>
            <person name="Joly D.L."/>
            <person name="Hacquard S."/>
            <person name="Amselem J."/>
            <person name="Cantarel B.L."/>
            <person name="Chiu R."/>
            <person name="Coutinho P.M."/>
            <person name="Feau N."/>
            <person name="Field M."/>
            <person name="Frey P."/>
            <person name="Gelhaye E."/>
            <person name="Goldberg J."/>
            <person name="Grabherr M.G."/>
            <person name="Kodira C.D."/>
            <person name="Kohler A."/>
            <person name="Kuees U."/>
            <person name="Lindquist E.A."/>
            <person name="Lucas S.M."/>
            <person name="Mago R."/>
            <person name="Mauceli E."/>
            <person name="Morin E."/>
            <person name="Murat C."/>
            <person name="Pangilinan J.L."/>
            <person name="Park R."/>
            <person name="Pearson M."/>
            <person name="Quesneville H."/>
            <person name="Rouhier N."/>
            <person name="Sakthikumar S."/>
            <person name="Salamov A.A."/>
            <person name="Schmutz J."/>
            <person name="Selles B."/>
            <person name="Shapiro H."/>
            <person name="Tanguay P."/>
            <person name="Tuskan G.A."/>
            <person name="Henrissat B."/>
            <person name="Van de Peer Y."/>
            <person name="Rouze P."/>
            <person name="Ellis J.G."/>
            <person name="Dodds P.N."/>
            <person name="Schein J.E."/>
            <person name="Zhong S."/>
            <person name="Hamelin R.C."/>
            <person name="Grigoriev I.V."/>
            <person name="Szabo L.J."/>
            <person name="Martin F."/>
        </authorList>
    </citation>
    <scope>NUCLEOTIDE SEQUENCE [LARGE SCALE GENOMIC DNA]</scope>
    <source>
        <strain evidence="2">98AG31 / pathotype 3-4-7</strain>
    </source>
</reference>
<accession>F4RMX7</accession>
<dbReference type="RefSeq" id="XP_007410431.1">
    <property type="nucleotide sequence ID" value="XM_007410369.1"/>
</dbReference>
<evidence type="ECO:0000313" key="2">
    <source>
        <dbReference type="Proteomes" id="UP000001072"/>
    </source>
</evidence>
<gene>
    <name evidence="1" type="ORF">MELLADRAFT_106871</name>
</gene>
<keyword evidence="2" id="KW-1185">Reference proteome</keyword>
<dbReference type="HOGENOM" id="CLU_2237181_0_0_1"/>
<name>F4RMX7_MELLP</name>
<protein>
    <submittedName>
        <fullName evidence="1">Uncharacterized protein</fullName>
    </submittedName>
</protein>
<organism evidence="2">
    <name type="scientific">Melampsora larici-populina (strain 98AG31 / pathotype 3-4-7)</name>
    <name type="common">Poplar leaf rust fungus</name>
    <dbReference type="NCBI Taxonomy" id="747676"/>
    <lineage>
        <taxon>Eukaryota</taxon>
        <taxon>Fungi</taxon>
        <taxon>Dikarya</taxon>
        <taxon>Basidiomycota</taxon>
        <taxon>Pucciniomycotina</taxon>
        <taxon>Pucciniomycetes</taxon>
        <taxon>Pucciniales</taxon>
        <taxon>Melampsoraceae</taxon>
        <taxon>Melampsora</taxon>
    </lineage>
</organism>
<sequence>MHLAINFCIILVGLASKNSSDFAIIFSIRLIFNFCITLLIAITSSSPLPIIPHTEVGNLRSRSSIAIDNRALTRASVRYERRHNWGLYSFQKYGLPYTPKSKEGS</sequence>
<dbReference type="AlphaFoldDB" id="F4RMX7"/>
<dbReference type="VEuPathDB" id="FungiDB:MELLADRAFT_106871"/>
<proteinExistence type="predicted"/>
<dbReference type="GeneID" id="18923015"/>
<dbReference type="EMBL" id="GL883109">
    <property type="protein sequence ID" value="EGG06193.1"/>
    <property type="molecule type" value="Genomic_DNA"/>
</dbReference>
<evidence type="ECO:0000313" key="1">
    <source>
        <dbReference type="EMBL" id="EGG06193.1"/>
    </source>
</evidence>